<dbReference type="Proteomes" id="UP001430584">
    <property type="component" value="Unassembled WGS sequence"/>
</dbReference>
<keyword evidence="3 6" id="KW-0805">Transcription regulation</keyword>
<gene>
    <name evidence="6" type="primary">MED10</name>
    <name evidence="7" type="synonym">NUT2</name>
    <name evidence="7" type="ORF">SLS55_007776</name>
    <name evidence="8" type="ORF">UCDDS831_g00408</name>
</gene>
<dbReference type="EMBL" id="LAQI01000011">
    <property type="protein sequence ID" value="KKY28225.1"/>
    <property type="molecule type" value="Genomic_DNA"/>
</dbReference>
<dbReference type="GO" id="GO:0003712">
    <property type="term" value="F:transcription coregulator activity"/>
    <property type="evidence" value="ECO:0007669"/>
    <property type="project" value="InterPro"/>
</dbReference>
<keyword evidence="6" id="KW-0010">Activator</keyword>
<evidence type="ECO:0000313" key="10">
    <source>
        <dbReference type="Proteomes" id="UP001430584"/>
    </source>
</evidence>
<evidence type="ECO:0000256" key="4">
    <source>
        <dbReference type="ARBA" id="ARBA00023163"/>
    </source>
</evidence>
<evidence type="ECO:0000256" key="2">
    <source>
        <dbReference type="ARBA" id="ARBA00005389"/>
    </source>
</evidence>
<evidence type="ECO:0000256" key="5">
    <source>
        <dbReference type="ARBA" id="ARBA00023242"/>
    </source>
</evidence>
<evidence type="ECO:0000256" key="6">
    <source>
        <dbReference type="RuleBase" id="RU364146"/>
    </source>
</evidence>
<organism evidence="8 9">
    <name type="scientific">Diplodia seriata</name>
    <dbReference type="NCBI Taxonomy" id="420778"/>
    <lineage>
        <taxon>Eukaryota</taxon>
        <taxon>Fungi</taxon>
        <taxon>Dikarya</taxon>
        <taxon>Ascomycota</taxon>
        <taxon>Pezizomycotina</taxon>
        <taxon>Dothideomycetes</taxon>
        <taxon>Dothideomycetes incertae sedis</taxon>
        <taxon>Botryosphaeriales</taxon>
        <taxon>Botryosphaeriaceae</taxon>
        <taxon>Diplodia</taxon>
    </lineage>
</organism>
<reference evidence="8 9" key="1">
    <citation type="submission" date="2015-03" db="EMBL/GenBank/DDBJ databases">
        <authorList>
            <person name="Morales-Cruz A."/>
            <person name="Amrine K.C."/>
            <person name="Cantu D."/>
        </authorList>
    </citation>
    <scope>NUCLEOTIDE SEQUENCE [LARGE SCALE GENOMIC DNA]</scope>
    <source>
        <strain evidence="8">DS831</strain>
    </source>
</reference>
<evidence type="ECO:0000313" key="9">
    <source>
        <dbReference type="Proteomes" id="UP000034182"/>
    </source>
</evidence>
<dbReference type="GO" id="GO:0006357">
    <property type="term" value="P:regulation of transcription by RNA polymerase II"/>
    <property type="evidence" value="ECO:0007669"/>
    <property type="project" value="InterPro"/>
</dbReference>
<keyword evidence="5 6" id="KW-0539">Nucleus</keyword>
<dbReference type="Proteomes" id="UP000034182">
    <property type="component" value="Unassembled WGS sequence"/>
</dbReference>
<name>A0A0G2HIM1_9PEZI</name>
<comment type="function">
    <text evidence="6">Component of the Mediator complex, a coactivator involved in the regulated transcription of nearly all RNA polymerase II-dependent genes. Mediator functions as a bridge to convey information from gene-specific regulatory proteins to the basal RNA polymerase II transcription machinery. Mediator is recruited to promoters by direct interactions with regulatory proteins and serves as a scaffold for the assembly of a functional preinitiation complex with RNA polymerase II and the general transcription factors.</text>
</comment>
<protein>
    <recommendedName>
        <fullName evidence="6">Mediator of RNA polymerase II transcription subunit 10</fullName>
    </recommendedName>
    <alternativeName>
        <fullName evidence="6">Mediator complex subunit 10</fullName>
    </alternativeName>
</protein>
<dbReference type="Pfam" id="PF09748">
    <property type="entry name" value="Med10"/>
    <property type="match status" value="1"/>
</dbReference>
<dbReference type="GO" id="GO:0016592">
    <property type="term" value="C:mediator complex"/>
    <property type="evidence" value="ECO:0007669"/>
    <property type="project" value="InterPro"/>
</dbReference>
<dbReference type="EMBL" id="JAJVCZ030000008">
    <property type="protein sequence ID" value="KAL0256966.1"/>
    <property type="molecule type" value="Genomic_DNA"/>
</dbReference>
<evidence type="ECO:0000256" key="1">
    <source>
        <dbReference type="ARBA" id="ARBA00004123"/>
    </source>
</evidence>
<comment type="subunit">
    <text evidence="6">Component of the Mediator complex.</text>
</comment>
<dbReference type="InterPro" id="IPR019145">
    <property type="entry name" value="Mediator_Med10"/>
</dbReference>
<comment type="similarity">
    <text evidence="2 6">Belongs to the Mediator complex subunit 10 family.</text>
</comment>
<sequence length="142" mass="15840">MAPDVPAKLEPLDSQIKKVIQNLFQLVVQVHDYQGTNTEDAMKHEITNLLGNLLQLSREAGGLTLHIPPDIISYVENGRNPDIYTREFAELVQKNNQKLKGKSEAFAQFRDILASKIITAFPEMEQDAKRIVSNTGGNPANL</sequence>
<evidence type="ECO:0000256" key="3">
    <source>
        <dbReference type="ARBA" id="ARBA00023015"/>
    </source>
</evidence>
<comment type="caution">
    <text evidence="8">The sequence shown here is derived from an EMBL/GenBank/DDBJ whole genome shotgun (WGS) entry which is preliminary data.</text>
</comment>
<reference evidence="8 9" key="2">
    <citation type="submission" date="2015-05" db="EMBL/GenBank/DDBJ databases">
        <title>Distinctive expansion of gene families associated with plant cell wall degradation and secondary metabolism in the genomes of grapevine trunk pathogens.</title>
        <authorList>
            <person name="Lawrence D.P."/>
            <person name="Travadon R."/>
            <person name="Rolshausen P.E."/>
            <person name="Baumgartner K."/>
        </authorList>
    </citation>
    <scope>NUCLEOTIDE SEQUENCE [LARGE SCALE GENOMIC DNA]</scope>
    <source>
        <strain evidence="8">DS831</strain>
    </source>
</reference>
<evidence type="ECO:0000313" key="7">
    <source>
        <dbReference type="EMBL" id="KAL0256966.1"/>
    </source>
</evidence>
<comment type="subcellular location">
    <subcellularLocation>
        <location evidence="1 6">Nucleus</location>
    </subcellularLocation>
</comment>
<keyword evidence="4 6" id="KW-0804">Transcription</keyword>
<proteinExistence type="inferred from homology"/>
<evidence type="ECO:0000313" key="8">
    <source>
        <dbReference type="EMBL" id="KKY28225.1"/>
    </source>
</evidence>
<keyword evidence="10" id="KW-1185">Reference proteome</keyword>
<dbReference type="AlphaFoldDB" id="A0A0G2HIM1"/>
<reference evidence="7 10" key="3">
    <citation type="submission" date="2024-02" db="EMBL/GenBank/DDBJ databases">
        <title>De novo assembly and annotation of 12 fungi associated with fruit tree decline syndrome in Ontario, Canada.</title>
        <authorList>
            <person name="Sulman M."/>
            <person name="Ellouze W."/>
            <person name="Ilyukhin E."/>
        </authorList>
    </citation>
    <scope>NUCLEOTIDE SEQUENCE [LARGE SCALE GENOMIC DNA]</scope>
    <source>
        <strain evidence="7 10">FDS-637</strain>
    </source>
</reference>
<accession>A0A0G2HIM1</accession>